<name>A0A4Y8V5T2_9BACT</name>
<feature type="chain" id="PRO_5021404775" evidence="1">
    <location>
        <begin position="23"/>
        <end position="212"/>
    </location>
</feature>
<keyword evidence="3" id="KW-1185">Reference proteome</keyword>
<gene>
    <name evidence="2" type="ORF">EXN75_14260</name>
</gene>
<dbReference type="RefSeq" id="WP_134844311.1">
    <property type="nucleotide sequence ID" value="NZ_SGVY01000052.1"/>
</dbReference>
<evidence type="ECO:0000313" key="2">
    <source>
        <dbReference type="EMBL" id="TFH76228.1"/>
    </source>
</evidence>
<dbReference type="PROSITE" id="PS51257">
    <property type="entry name" value="PROKAR_LIPOPROTEIN"/>
    <property type="match status" value="1"/>
</dbReference>
<feature type="signal peptide" evidence="1">
    <location>
        <begin position="1"/>
        <end position="22"/>
    </location>
</feature>
<reference evidence="2 3" key="1">
    <citation type="submission" date="2019-02" db="EMBL/GenBank/DDBJ databases">
        <title>Draft Genome Sequence of the Prevotella sp. BCRC 81118, Isolated from Human Feces.</title>
        <authorList>
            <person name="Huang C.-H."/>
        </authorList>
    </citation>
    <scope>NUCLEOTIDE SEQUENCE [LARGE SCALE GENOMIC DNA]</scope>
    <source>
        <strain evidence="2 3">BCRC 81118</strain>
    </source>
</reference>
<evidence type="ECO:0000313" key="3">
    <source>
        <dbReference type="Proteomes" id="UP000297872"/>
    </source>
</evidence>
<dbReference type="Proteomes" id="UP000297872">
    <property type="component" value="Unassembled WGS sequence"/>
</dbReference>
<dbReference type="OrthoDB" id="1099567at2"/>
<evidence type="ECO:0000256" key="1">
    <source>
        <dbReference type="SAM" id="SignalP"/>
    </source>
</evidence>
<keyword evidence="1" id="KW-0732">Signal</keyword>
<dbReference type="Gene3D" id="2.30.180.10">
    <property type="entry name" value="FAS1 domain"/>
    <property type="match status" value="1"/>
</dbReference>
<sequence length="212" mass="23496">MKKIFLLIVVVVATLGFTTSCTKYNFADTGTSVGYHDCTMWDYFKQDSYNWDSLVIMAEHAGLQEIFMGTSSYGKNLTVFGMTNHSIRRYLLQKGYEQIADVPVEDCRNFILSSIIEGNQVIQLDDFTPGIASTDPSTVIGQGGKTYTMLSGKQLWIYTYREPYGGVPQAGPKKIYLASEAAGKTSEVASCNIMTQTGVVHSLSYDFTPTDF</sequence>
<dbReference type="InterPro" id="IPR036378">
    <property type="entry name" value="FAS1_dom_sf"/>
</dbReference>
<organism evidence="2 3">
    <name type="scientific">Segatella hominis</name>
    <dbReference type="NCBI Taxonomy" id="2518605"/>
    <lineage>
        <taxon>Bacteria</taxon>
        <taxon>Pseudomonadati</taxon>
        <taxon>Bacteroidota</taxon>
        <taxon>Bacteroidia</taxon>
        <taxon>Bacteroidales</taxon>
        <taxon>Prevotellaceae</taxon>
        <taxon>Segatella</taxon>
    </lineage>
</organism>
<dbReference type="EMBL" id="SGVY01000052">
    <property type="protein sequence ID" value="TFH76228.1"/>
    <property type="molecule type" value="Genomic_DNA"/>
</dbReference>
<accession>A0A4Y8V5T2</accession>
<proteinExistence type="predicted"/>
<protein>
    <submittedName>
        <fullName evidence="2">Fasciclin</fullName>
    </submittedName>
</protein>
<dbReference type="AlphaFoldDB" id="A0A4Y8V5T2"/>
<dbReference type="GeneID" id="302996429"/>
<comment type="caution">
    <text evidence="2">The sequence shown here is derived from an EMBL/GenBank/DDBJ whole genome shotgun (WGS) entry which is preliminary data.</text>
</comment>
<dbReference type="SUPFAM" id="SSF82153">
    <property type="entry name" value="FAS1 domain"/>
    <property type="match status" value="1"/>
</dbReference>